<evidence type="ECO:0000256" key="2">
    <source>
        <dbReference type="ARBA" id="ARBA00004382"/>
    </source>
</evidence>
<keyword evidence="10" id="KW-0997">Cell inner membrane</keyword>
<dbReference type="FunFam" id="2.60.370.10:FF:000001">
    <property type="entry name" value="COX11 cytochrome c oxidase assembly homolog"/>
    <property type="match status" value="1"/>
</dbReference>
<evidence type="ECO:0000256" key="11">
    <source>
        <dbReference type="SAM" id="MobiDB-lite"/>
    </source>
</evidence>
<keyword evidence="9 10" id="KW-0472">Membrane</keyword>
<keyword evidence="5 10" id="KW-0812">Transmembrane</keyword>
<sequence>MAKSGEMTKRDDRLRRRNRLVLGSLFGLVAGMIGLTYASVPLYNLFCAVTGFGGTTQRAEQAASRVVERKVTIRFNADTNTALPWSFKPEQKELALKLGETGFAAYRAENRGAKPTVGTAVYNVSPDKAGIYFNKMQCFCFTEQILEPGQAVDMPVVFFVDPAMADDPNMDDVTTITLSYTFFRAKDSEARLAQHAVPPAPSGGTEASKQKAEPGATATN</sequence>
<keyword evidence="6 10" id="KW-0735">Signal-anchor</keyword>
<feature type="topological domain" description="Periplasmic" evidence="10">
    <location>
        <begin position="40"/>
        <end position="220"/>
    </location>
</feature>
<evidence type="ECO:0000256" key="4">
    <source>
        <dbReference type="ARBA" id="ARBA00015384"/>
    </source>
</evidence>
<dbReference type="InterPro" id="IPR023471">
    <property type="entry name" value="CtaG/Cox11_dom_sf"/>
</dbReference>
<dbReference type="Pfam" id="PF04442">
    <property type="entry name" value="CtaG_Cox11"/>
    <property type="match status" value="1"/>
</dbReference>
<comment type="subcellular location">
    <subcellularLocation>
        <location evidence="2 10">Cell inner membrane</location>
        <topology evidence="2 10">Single-pass type II membrane protein</topology>
        <orientation evidence="2 10">Periplasmic side</orientation>
    </subcellularLocation>
</comment>
<keyword evidence="10" id="KW-1003">Cell membrane</keyword>
<gene>
    <name evidence="10" type="primary">ctaG</name>
    <name evidence="12" type="ORF">A6A40_06195</name>
</gene>
<feature type="region of interest" description="Disordered" evidence="11">
    <location>
        <begin position="193"/>
        <end position="220"/>
    </location>
</feature>
<dbReference type="GO" id="GO:0005886">
    <property type="term" value="C:plasma membrane"/>
    <property type="evidence" value="ECO:0007669"/>
    <property type="project" value="UniProtKB-SubCell"/>
</dbReference>
<keyword evidence="8 10" id="KW-0186">Copper</keyword>
<dbReference type="GO" id="GO:0005507">
    <property type="term" value="F:copper ion binding"/>
    <property type="evidence" value="ECO:0007669"/>
    <property type="project" value="InterPro"/>
</dbReference>
<evidence type="ECO:0000256" key="8">
    <source>
        <dbReference type="ARBA" id="ARBA00023008"/>
    </source>
</evidence>
<accession>A0A160JF78</accession>
<dbReference type="PIRSF" id="PIRSF005413">
    <property type="entry name" value="COX11"/>
    <property type="match status" value="1"/>
</dbReference>
<proteinExistence type="inferred from homology"/>
<dbReference type="InterPro" id="IPR007533">
    <property type="entry name" value="Cyt_c_oxidase_assmbl_CtaG"/>
</dbReference>
<evidence type="ECO:0000256" key="3">
    <source>
        <dbReference type="ARBA" id="ARBA00009620"/>
    </source>
</evidence>
<keyword evidence="13" id="KW-1185">Reference proteome</keyword>
<dbReference type="NCBIfam" id="NF003465">
    <property type="entry name" value="PRK05089.1"/>
    <property type="match status" value="1"/>
</dbReference>
<comment type="function">
    <text evidence="1 10">Exerts its effect at some terminal stage of cytochrome c oxidase synthesis, probably by being involved in the insertion of the copper B into subunit I.</text>
</comment>
<dbReference type="RefSeq" id="WP_063634626.1">
    <property type="nucleotide sequence ID" value="NZ_CP015285.1"/>
</dbReference>
<evidence type="ECO:0000256" key="9">
    <source>
        <dbReference type="ARBA" id="ARBA00023136"/>
    </source>
</evidence>
<name>A0A160JF78_9PROT</name>
<evidence type="ECO:0000313" key="12">
    <source>
        <dbReference type="EMBL" id="ANC91525.1"/>
    </source>
</evidence>
<dbReference type="PANTHER" id="PTHR21320">
    <property type="entry name" value="CYTOCHROME C OXIDASE ASSEMBLY PROTEIN COX11-RELATED"/>
    <property type="match status" value="1"/>
</dbReference>
<dbReference type="KEGG" id="ahu:A6A40_06195"/>
<evidence type="ECO:0000256" key="6">
    <source>
        <dbReference type="ARBA" id="ARBA00022968"/>
    </source>
</evidence>
<feature type="topological domain" description="Cytoplasmic" evidence="10">
    <location>
        <begin position="1"/>
        <end position="16"/>
    </location>
</feature>
<protein>
    <recommendedName>
        <fullName evidence="4 10">Cytochrome c oxidase assembly protein CtaG</fullName>
    </recommendedName>
</protein>
<dbReference type="Gene3D" id="2.60.370.10">
    <property type="entry name" value="Ctag/Cox11"/>
    <property type="match status" value="1"/>
</dbReference>
<dbReference type="Proteomes" id="UP000077405">
    <property type="component" value="Chromosome"/>
</dbReference>
<dbReference type="HAMAP" id="MF_00155">
    <property type="entry name" value="CtaG"/>
    <property type="match status" value="1"/>
</dbReference>
<dbReference type="GO" id="GO:0008535">
    <property type="term" value="P:respiratory chain complex IV assembly"/>
    <property type="evidence" value="ECO:0007669"/>
    <property type="project" value="UniProtKB-UniRule"/>
</dbReference>
<evidence type="ECO:0000256" key="10">
    <source>
        <dbReference type="HAMAP-Rule" id="MF_00155"/>
    </source>
</evidence>
<keyword evidence="7 10" id="KW-1133">Transmembrane helix</keyword>
<dbReference type="STRING" id="1226968.A6A40_06195"/>
<dbReference type="OrthoDB" id="9804841at2"/>
<dbReference type="EMBL" id="CP015285">
    <property type="protein sequence ID" value="ANC91525.1"/>
    <property type="molecule type" value="Genomic_DNA"/>
</dbReference>
<evidence type="ECO:0000256" key="7">
    <source>
        <dbReference type="ARBA" id="ARBA00022989"/>
    </source>
</evidence>
<dbReference type="PANTHER" id="PTHR21320:SF3">
    <property type="entry name" value="CYTOCHROME C OXIDASE ASSEMBLY PROTEIN COX11, MITOCHONDRIAL-RELATED"/>
    <property type="match status" value="1"/>
</dbReference>
<evidence type="ECO:0000256" key="1">
    <source>
        <dbReference type="ARBA" id="ARBA00004007"/>
    </source>
</evidence>
<evidence type="ECO:0000256" key="5">
    <source>
        <dbReference type="ARBA" id="ARBA00022692"/>
    </source>
</evidence>
<organism evidence="12 13">
    <name type="scientific">Azospirillum humicireducens</name>
    <dbReference type="NCBI Taxonomy" id="1226968"/>
    <lineage>
        <taxon>Bacteria</taxon>
        <taxon>Pseudomonadati</taxon>
        <taxon>Pseudomonadota</taxon>
        <taxon>Alphaproteobacteria</taxon>
        <taxon>Rhodospirillales</taxon>
        <taxon>Azospirillaceae</taxon>
        <taxon>Azospirillum</taxon>
    </lineage>
</organism>
<dbReference type="SUPFAM" id="SSF110111">
    <property type="entry name" value="Ctag/Cox11"/>
    <property type="match status" value="1"/>
</dbReference>
<reference evidence="12 13" key="1">
    <citation type="journal article" date="2013" name="Int. J. Syst. Evol. Microbiol.">
        <title>Azospirillum humicireducens sp. nov., a nitrogen-fixing bacterium isolated from a microbial fuel cell.</title>
        <authorList>
            <person name="Zhou S."/>
            <person name="Han L."/>
            <person name="Wang Y."/>
            <person name="Yang G."/>
            <person name="Zhuang L."/>
            <person name="Hu P."/>
        </authorList>
    </citation>
    <scope>NUCLEOTIDE SEQUENCE [LARGE SCALE GENOMIC DNA]</scope>
    <source>
        <strain evidence="12 13">SgZ-5</strain>
    </source>
</reference>
<evidence type="ECO:0000313" key="13">
    <source>
        <dbReference type="Proteomes" id="UP000077405"/>
    </source>
</evidence>
<comment type="similarity">
    <text evidence="3 10">Belongs to the COX11/CtaG family.</text>
</comment>
<dbReference type="AlphaFoldDB" id="A0A160JF78"/>